<organism evidence="3 4">
    <name type="scientific">Ruminococcus champanellensis (strain DSM 18848 / JCM 17042 / KCTC 15320 / 18P13)</name>
    <dbReference type="NCBI Taxonomy" id="213810"/>
    <lineage>
        <taxon>Bacteria</taxon>
        <taxon>Bacillati</taxon>
        <taxon>Bacillota</taxon>
        <taxon>Clostridia</taxon>
        <taxon>Eubacteriales</taxon>
        <taxon>Oscillospiraceae</taxon>
        <taxon>Ruminococcus</taxon>
    </lineage>
</organism>
<dbReference type="GO" id="GO:0004519">
    <property type="term" value="F:endonuclease activity"/>
    <property type="evidence" value="ECO:0007669"/>
    <property type="project" value="UniProtKB-UniRule"/>
</dbReference>
<reference evidence="3" key="1">
    <citation type="submission" date="2010-03" db="EMBL/GenBank/DDBJ databases">
        <title>The genome sequence of Ruminococcus sp. 18P13.</title>
        <authorList>
            <consortium name="metaHIT consortium -- http://www.metahit.eu/"/>
            <person name="Pajon A."/>
            <person name="Turner K."/>
            <person name="Parkhill J."/>
            <person name="Bernalier A."/>
        </authorList>
    </citation>
    <scope>NUCLEOTIDE SEQUENCE [LARGE SCALE GENOMIC DNA]</scope>
    <source>
        <strain evidence="3">Type strain: 18P13</strain>
    </source>
</reference>
<comment type="similarity">
    <text evidence="2">Belongs to the CRISPR-associated protein Cas5 family. Subtype I-C/Dvulg subfamily.</text>
</comment>
<dbReference type="GO" id="GO:0003723">
    <property type="term" value="F:RNA binding"/>
    <property type="evidence" value="ECO:0007669"/>
    <property type="project" value="UniProtKB-UniRule"/>
</dbReference>
<protein>
    <recommendedName>
        <fullName evidence="2">pre-crRNA processing endonuclease</fullName>
        <ecNumber evidence="2">3.1.-.-</ecNumber>
    </recommendedName>
</protein>
<dbReference type="BioCyc" id="RCHA213810:RUM_RS08565-MONOMER"/>
<dbReference type="EMBL" id="FP929052">
    <property type="protein sequence ID" value="CBL17826.1"/>
    <property type="molecule type" value="Genomic_DNA"/>
</dbReference>
<evidence type="ECO:0000256" key="2">
    <source>
        <dbReference type="PIRNR" id="PIRNR029950"/>
    </source>
</evidence>
<dbReference type="STRING" id="213810.RUM_17630"/>
<dbReference type="OrthoDB" id="5621871at2"/>
<keyword evidence="2" id="KW-0378">Hydrolase</keyword>
<dbReference type="Proteomes" id="UP000007054">
    <property type="component" value="Chromosome"/>
</dbReference>
<accession>D4LDY1</accession>
<name>D4LDY1_RUMC1</name>
<dbReference type="PATRIC" id="fig|213810.4.peg.1633"/>
<evidence type="ECO:0000313" key="4">
    <source>
        <dbReference type="Proteomes" id="UP000007054"/>
    </source>
</evidence>
<dbReference type="KEGG" id="rch:RUM_17630"/>
<evidence type="ECO:0000313" key="3">
    <source>
        <dbReference type="EMBL" id="CBL17826.1"/>
    </source>
</evidence>
<dbReference type="GO" id="GO:0051607">
    <property type="term" value="P:defense response to virus"/>
    <property type="evidence" value="ECO:0007669"/>
    <property type="project" value="UniProtKB-UniRule"/>
</dbReference>
<gene>
    <name evidence="3" type="ordered locus">RUM_17630</name>
</gene>
<dbReference type="HOGENOM" id="CLU_086014_0_0_9"/>
<dbReference type="Gene3D" id="3.30.70.2660">
    <property type="match status" value="1"/>
</dbReference>
<comment type="function">
    <text evidence="2">CRISPR (clustered regularly interspaced short palindromic repeat) is an adaptive immune system that provides protection against mobile genetic elements (viruses, transposable elements and conjugative plasmids). CRISPR clusters contain spacers, sequences complementary to antecedent mobile elements, and target invading nucleic acids. CRISPR clusters are transcribed and processed into CRISPR RNA (crRNA).</text>
</comment>
<keyword evidence="2" id="KW-0255">Endonuclease</keyword>
<reference evidence="3" key="2">
    <citation type="submission" date="2010-03" db="EMBL/GenBank/DDBJ databases">
        <authorList>
            <person name="Pajon A."/>
        </authorList>
    </citation>
    <scope>NUCLEOTIDE SEQUENCE</scope>
    <source>
        <strain evidence="3">Type strain: 18P13</strain>
    </source>
</reference>
<proteinExistence type="inferred from homology"/>
<dbReference type="InterPro" id="IPR010155">
    <property type="entry name" value="CRISPR-assoc_prot_Cas5d"/>
</dbReference>
<dbReference type="PIRSF" id="PIRSF029950">
    <property type="entry name" value="Cas_CT1134"/>
    <property type="match status" value="1"/>
</dbReference>
<dbReference type="NCBIfam" id="TIGR01876">
    <property type="entry name" value="cas_Cas5d"/>
    <property type="match status" value="1"/>
</dbReference>
<dbReference type="AlphaFoldDB" id="D4LDY1"/>
<dbReference type="InterPro" id="IPR013422">
    <property type="entry name" value="CRISPR-assoc_prot_Cas5_N"/>
</dbReference>
<dbReference type="GO" id="GO:0043571">
    <property type="term" value="P:maintenance of CRISPR repeat elements"/>
    <property type="evidence" value="ECO:0007669"/>
    <property type="project" value="UniProtKB-UniRule"/>
</dbReference>
<dbReference type="InterPro" id="IPR021124">
    <property type="entry name" value="CRISPR-assoc_prot_Cas5"/>
</dbReference>
<dbReference type="RefSeq" id="WP_015558732.1">
    <property type="nucleotide sequence ID" value="NC_021039.1"/>
</dbReference>
<dbReference type="Pfam" id="PF09704">
    <property type="entry name" value="Cas_Cas5d"/>
    <property type="match status" value="1"/>
</dbReference>
<dbReference type="EC" id="3.1.-.-" evidence="2"/>
<sequence>MGYGFKILVEGEYALFTRPEFKVERVSYDVPTVSAMEGLIKSIYWKPAIRIVIDKIVVFHPIRFINIRRNEVSQKIPLASVKNQMNGKGPVEVFTSQKNVRSQRASMLLRDVKYGVEFHFEMTGLQSQHPDESPEKHYNIMLRRLRNGQHFRQPCLGCREFAVRRLELVDAFDLSQVDPSLKGDVDLGVMLYGLRFRDGGVPVNQDWDAPQFSDAADPMYYRPHMIDGVIDVAKYREGILC</sequence>
<keyword evidence="4" id="KW-1185">Reference proteome</keyword>
<dbReference type="GeneID" id="83156453"/>
<evidence type="ECO:0000256" key="1">
    <source>
        <dbReference type="ARBA" id="ARBA00023118"/>
    </source>
</evidence>
<keyword evidence="1 2" id="KW-0051">Antiviral defense</keyword>
<dbReference type="NCBIfam" id="TIGR02593">
    <property type="entry name" value="CRISPR_cas5"/>
    <property type="match status" value="1"/>
</dbReference>
<keyword evidence="2" id="KW-0694">RNA-binding</keyword>
<keyword evidence="2" id="KW-0540">Nuclease</keyword>
<dbReference type="GO" id="GO:0016787">
    <property type="term" value="F:hydrolase activity"/>
    <property type="evidence" value="ECO:0007669"/>
    <property type="project" value="UniProtKB-KW"/>
</dbReference>